<keyword evidence="4 7" id="KW-0106">Calcium</keyword>
<evidence type="ECO:0000313" key="9">
    <source>
        <dbReference type="EMBL" id="GIZ04863.1"/>
    </source>
</evidence>
<dbReference type="CDD" id="cd11304">
    <property type="entry name" value="Cadherin_repeat"/>
    <property type="match status" value="1"/>
</dbReference>
<gene>
    <name evidence="9" type="ORF">CEXT_550631</name>
</gene>
<evidence type="ECO:0000256" key="4">
    <source>
        <dbReference type="ARBA" id="ARBA00022837"/>
    </source>
</evidence>
<dbReference type="GO" id="GO:0005509">
    <property type="term" value="F:calcium ion binding"/>
    <property type="evidence" value="ECO:0007669"/>
    <property type="project" value="UniProtKB-UniRule"/>
</dbReference>
<proteinExistence type="predicted"/>
<dbReference type="AlphaFoldDB" id="A0AAV4YCJ0"/>
<dbReference type="PROSITE" id="PS00232">
    <property type="entry name" value="CADHERIN_1"/>
    <property type="match status" value="1"/>
</dbReference>
<evidence type="ECO:0000313" key="10">
    <source>
        <dbReference type="Proteomes" id="UP001054945"/>
    </source>
</evidence>
<dbReference type="InterPro" id="IPR002126">
    <property type="entry name" value="Cadherin-like_dom"/>
</dbReference>
<organism evidence="9 10">
    <name type="scientific">Caerostris extrusa</name>
    <name type="common">Bark spider</name>
    <name type="synonym">Caerostris bankana</name>
    <dbReference type="NCBI Taxonomy" id="172846"/>
    <lineage>
        <taxon>Eukaryota</taxon>
        <taxon>Metazoa</taxon>
        <taxon>Ecdysozoa</taxon>
        <taxon>Arthropoda</taxon>
        <taxon>Chelicerata</taxon>
        <taxon>Arachnida</taxon>
        <taxon>Araneae</taxon>
        <taxon>Araneomorphae</taxon>
        <taxon>Entelegynae</taxon>
        <taxon>Araneoidea</taxon>
        <taxon>Araneidae</taxon>
        <taxon>Caerostris</taxon>
    </lineage>
</organism>
<dbReference type="Proteomes" id="UP001054945">
    <property type="component" value="Unassembled WGS sequence"/>
</dbReference>
<dbReference type="SUPFAM" id="SSF49313">
    <property type="entry name" value="Cadherin-like"/>
    <property type="match status" value="1"/>
</dbReference>
<dbReference type="GO" id="GO:0005886">
    <property type="term" value="C:plasma membrane"/>
    <property type="evidence" value="ECO:0007669"/>
    <property type="project" value="UniProtKB-SubCell"/>
</dbReference>
<dbReference type="PANTHER" id="PTHR24026:SF126">
    <property type="entry name" value="PROTOCADHERIN FAT 4"/>
    <property type="match status" value="1"/>
</dbReference>
<sequence>MPPLSSSATIVVTISDVNDNEPIFDQSFYNVSVAENENVGTCFLKASRAVHLVTLPPAPPSYIQIYYFKRKYENASTARSYKWSLEFLSDSDGWLFYLVNPKLD</sequence>
<dbReference type="GO" id="GO:0007156">
    <property type="term" value="P:homophilic cell adhesion via plasma membrane adhesion molecules"/>
    <property type="evidence" value="ECO:0007669"/>
    <property type="project" value="InterPro"/>
</dbReference>
<dbReference type="Gene3D" id="2.60.40.60">
    <property type="entry name" value="Cadherins"/>
    <property type="match status" value="2"/>
</dbReference>
<keyword evidence="5" id="KW-1133">Transmembrane helix</keyword>
<keyword evidence="3" id="KW-0677">Repeat</keyword>
<accession>A0AAV4YCJ0</accession>
<name>A0AAV4YCJ0_CAEEX</name>
<dbReference type="PRINTS" id="PR00205">
    <property type="entry name" value="CADHERIN"/>
</dbReference>
<dbReference type="EMBL" id="BPLR01019159">
    <property type="protein sequence ID" value="GIZ04863.1"/>
    <property type="molecule type" value="Genomic_DNA"/>
</dbReference>
<protein>
    <recommendedName>
        <fullName evidence="8">Cadherin domain-containing protein</fullName>
    </recommendedName>
</protein>
<keyword evidence="10" id="KW-1185">Reference proteome</keyword>
<dbReference type="InterPro" id="IPR015919">
    <property type="entry name" value="Cadherin-like_sf"/>
</dbReference>
<evidence type="ECO:0000256" key="2">
    <source>
        <dbReference type="ARBA" id="ARBA00022692"/>
    </source>
</evidence>
<keyword evidence="6" id="KW-0472">Membrane</keyword>
<comment type="subcellular location">
    <subcellularLocation>
        <location evidence="1">Membrane</location>
    </subcellularLocation>
</comment>
<evidence type="ECO:0000256" key="7">
    <source>
        <dbReference type="PROSITE-ProRule" id="PRU00043"/>
    </source>
</evidence>
<feature type="domain" description="Cadherin" evidence="8">
    <location>
        <begin position="2"/>
        <end position="24"/>
    </location>
</feature>
<dbReference type="InterPro" id="IPR020894">
    <property type="entry name" value="Cadherin_CS"/>
</dbReference>
<evidence type="ECO:0000256" key="6">
    <source>
        <dbReference type="ARBA" id="ARBA00023136"/>
    </source>
</evidence>
<dbReference type="PROSITE" id="PS50268">
    <property type="entry name" value="CADHERIN_2"/>
    <property type="match status" value="1"/>
</dbReference>
<evidence type="ECO:0000256" key="1">
    <source>
        <dbReference type="ARBA" id="ARBA00004370"/>
    </source>
</evidence>
<keyword evidence="2" id="KW-0812">Transmembrane</keyword>
<evidence type="ECO:0000259" key="8">
    <source>
        <dbReference type="PROSITE" id="PS50268"/>
    </source>
</evidence>
<dbReference type="PANTHER" id="PTHR24026">
    <property type="entry name" value="FAT ATYPICAL CADHERIN-RELATED"/>
    <property type="match status" value="1"/>
</dbReference>
<comment type="caution">
    <text evidence="9">The sequence shown here is derived from an EMBL/GenBank/DDBJ whole genome shotgun (WGS) entry which is preliminary data.</text>
</comment>
<reference evidence="9 10" key="1">
    <citation type="submission" date="2021-06" db="EMBL/GenBank/DDBJ databases">
        <title>Caerostris extrusa draft genome.</title>
        <authorList>
            <person name="Kono N."/>
            <person name="Arakawa K."/>
        </authorList>
    </citation>
    <scope>NUCLEOTIDE SEQUENCE [LARGE SCALE GENOMIC DNA]</scope>
</reference>
<evidence type="ECO:0000256" key="3">
    <source>
        <dbReference type="ARBA" id="ARBA00022737"/>
    </source>
</evidence>
<evidence type="ECO:0000256" key="5">
    <source>
        <dbReference type="ARBA" id="ARBA00022989"/>
    </source>
</evidence>